<dbReference type="Proteomes" id="UP000782241">
    <property type="component" value="Unassembled WGS sequence"/>
</dbReference>
<dbReference type="Pfam" id="PF24883">
    <property type="entry name" value="NPHP3_N"/>
    <property type="match status" value="1"/>
</dbReference>
<dbReference type="Gene3D" id="2.130.10.10">
    <property type="entry name" value="YVTN repeat-like/Quinoprotein amine dehydrogenase"/>
    <property type="match status" value="2"/>
</dbReference>
<keyword evidence="5" id="KW-1185">Reference proteome</keyword>
<dbReference type="SUPFAM" id="SSF50998">
    <property type="entry name" value="Quinoprotein alcohol dehydrogenase-like"/>
    <property type="match status" value="1"/>
</dbReference>
<protein>
    <recommendedName>
        <fullName evidence="3">Nephrocystin 3-like N-terminal domain-containing protein</fullName>
    </recommendedName>
</protein>
<dbReference type="SUPFAM" id="SSF101908">
    <property type="entry name" value="Putative isomerase YbhE"/>
    <property type="match status" value="1"/>
</dbReference>
<evidence type="ECO:0000313" key="5">
    <source>
        <dbReference type="Proteomes" id="UP000782241"/>
    </source>
</evidence>
<evidence type="ECO:0000259" key="3">
    <source>
        <dbReference type="Pfam" id="PF24883"/>
    </source>
</evidence>
<feature type="compositionally biased region" description="Low complexity" evidence="2">
    <location>
        <begin position="106"/>
        <end position="120"/>
    </location>
</feature>
<sequence>MSNTGKSSWRSLAGSYELCGLCHKETTASADNHPPRTSSTLPSRTSAALPPDQVSLRSLPPASPAPISNPQPPSLQPSAVPVPQPTPVAPVTTQVSRAPQSAPDPSGTTQVSSASTQQQTDLRQLWDEAITKVKHSPDGEKLAEVMQVQQNTHPGDPDVTLTGLMSRLENEMKRVGLKGKISDFMEIRGKIIEGIVEITILEFECSVYQEVHLASPNPSQQTTRQRLRDAIVEVFALCIKLLGFALQRQRSATKGMTDASRIEDFTGNVRDLATAKIRLHDAGHLCDMYHNYESRGQLKELHDLVRRDINEGAGDRARMQLKDLLINPKDAFDHIYHPENSFCLEGTRVAVLQEIETWSRKSTISRTVARDLKGKSLGASFFFKTIAGNRGDGRFVFSLIAYQLALNFPPIRPHILVAVEEDPASAMAPMKVQWQRLILNPLSQLQNKELGKPLVLVIDALDECEENDRTQILQLLQTSCPVALRVFITSRQEPDIEGQFAVYQKSHQQIVLHRVDIGTIEKDIAAFLKYNVEEFVFEYNRCHPQKHLQIDVKWPGNTRFQLIVQRSLPLFIAAATFIRMIKDPYWTMSPDNKMNFIIEESTKVNSEYDPLYRPVLGLILWRCPEEVRDRVTQSFVDVIGSFILLASSLSITGLANLLGTDAQEVVGQIDALWSVIDVPSDDGKIKLFHLSFRDYLLSNSAGDLQVDEVRSHAKLASRCINLLKTKLKQDMCGLGSPRASIREIDAAIVDKHLSAEVQYACLYWAFHLKWSGIRLRDPGEDGEAQNILEFLQTFFSNWMEVLCLLRKIDDSFIILEQLETIIHEVSGNKLSCFITDAKQFIHYFRPGIQDTPLQLYYSGVIFSPKASIVPQPWANREYPDWIIRRPNVDSDWPQRWHTFETDGHYIQQMSFLPDGRLVSLSNFGHVKIWDPNYGSCLLTWSNEKRQVRSFSASRDNKIALACLHTIEIWDTNNRIISQNLVIQGYSVDEVAFADDDNFICSRSTRPGSDAGSKQEILHIHNVGTGECVRELRCEMILPTRSFSPRGQWITGKAAVIARWDVYKDLCWVKLGSNDKHTAWGFSVDGTLLASKTSYPEGPFDVQRPLDIKVWCMESNKCLHTYTIPDESLAPKNFGAPALTKDFLVYLSIDSEAVFIDWKTGQVSRRHDIRRFNNPAVSSNGETLAIQSRFGGIEIWRLGSISLAQPSDFYPWPVERVAPIADGNTIISMTYKEVKIWDVSTGHCRATAQQTQDFRPPYTVLLTLATATSAPLYATWGLDKIVIWHFDPVHGIQQLSQEYATAEHQLKDVAISANGERLAAHLYDKPHERGIVQVWDMKSATLLQRFNCGQYPESIGNENFLLALSHNGVRVAYATPNFIQVQDASNPQSGTTHTIPQPNADRLSHISFNNGRILVVRNSFDLYAGDQFVARSFDDETGEEIGKFTLDESVEGCSLHESFIDIEAIQGTGKQAVQSISDITKTYYILGYDDWLFKNGKGVLWLPPDYVPEPGCVVGSTVIVGAISGRLLFLYLRD</sequence>
<dbReference type="InterPro" id="IPR011047">
    <property type="entry name" value="Quinoprotein_ADH-like_sf"/>
</dbReference>
<feature type="region of interest" description="Disordered" evidence="2">
    <location>
        <begin position="26"/>
        <end position="120"/>
    </location>
</feature>
<name>A0A9P7KPZ0_9HYPO</name>
<accession>A0A9P7KPZ0</accession>
<evidence type="ECO:0000256" key="1">
    <source>
        <dbReference type="ARBA" id="ARBA00022737"/>
    </source>
</evidence>
<dbReference type="InterPro" id="IPR015943">
    <property type="entry name" value="WD40/YVTN_repeat-like_dom_sf"/>
</dbReference>
<feature type="compositionally biased region" description="Pro residues" evidence="2">
    <location>
        <begin position="61"/>
        <end position="88"/>
    </location>
</feature>
<feature type="domain" description="Nephrocystin 3-like N-terminal" evidence="3">
    <location>
        <begin position="361"/>
        <end position="491"/>
    </location>
</feature>
<proteinExistence type="predicted"/>
<evidence type="ECO:0000313" key="4">
    <source>
        <dbReference type="EMBL" id="KAG5657704.1"/>
    </source>
</evidence>
<dbReference type="InterPro" id="IPR056884">
    <property type="entry name" value="NPHP3-like_N"/>
</dbReference>
<comment type="caution">
    <text evidence="4">The sequence shown here is derived from an EMBL/GenBank/DDBJ whole genome shotgun (WGS) entry which is preliminary data.</text>
</comment>
<dbReference type="PANTHER" id="PTHR10039">
    <property type="entry name" value="AMELOGENIN"/>
    <property type="match status" value="1"/>
</dbReference>
<dbReference type="EMBL" id="JAGPUO010000016">
    <property type="protein sequence ID" value="KAG5657704.1"/>
    <property type="molecule type" value="Genomic_DNA"/>
</dbReference>
<keyword evidence="1" id="KW-0677">Repeat</keyword>
<evidence type="ECO:0000256" key="2">
    <source>
        <dbReference type="SAM" id="MobiDB-lite"/>
    </source>
</evidence>
<gene>
    <name evidence="4" type="ORF">KAF25_007737</name>
</gene>
<reference evidence="4" key="1">
    <citation type="submission" date="2021-04" db="EMBL/GenBank/DDBJ databases">
        <title>Draft genome of Fusarium avenaceum strain F156N33, isolated from an atmospheric sample in Virginia.</title>
        <authorList>
            <person name="Yang S."/>
            <person name="Vinatzer B.A."/>
            <person name="Coleman J."/>
        </authorList>
    </citation>
    <scope>NUCLEOTIDE SEQUENCE</scope>
    <source>
        <strain evidence="4">F156N33</strain>
    </source>
</reference>
<feature type="compositionally biased region" description="Low complexity" evidence="2">
    <location>
        <begin position="35"/>
        <end position="60"/>
    </location>
</feature>
<organism evidence="4 5">
    <name type="scientific">Fusarium avenaceum</name>
    <dbReference type="NCBI Taxonomy" id="40199"/>
    <lineage>
        <taxon>Eukaryota</taxon>
        <taxon>Fungi</taxon>
        <taxon>Dikarya</taxon>
        <taxon>Ascomycota</taxon>
        <taxon>Pezizomycotina</taxon>
        <taxon>Sordariomycetes</taxon>
        <taxon>Hypocreomycetidae</taxon>
        <taxon>Hypocreales</taxon>
        <taxon>Nectriaceae</taxon>
        <taxon>Fusarium</taxon>
        <taxon>Fusarium tricinctum species complex</taxon>
    </lineage>
</organism>
<dbReference type="PANTHER" id="PTHR10039:SF14">
    <property type="entry name" value="NACHT DOMAIN-CONTAINING PROTEIN"/>
    <property type="match status" value="1"/>
</dbReference>